<evidence type="ECO:0000313" key="9">
    <source>
        <dbReference type="Proteomes" id="UP000077202"/>
    </source>
</evidence>
<evidence type="ECO:0000256" key="1">
    <source>
        <dbReference type="ARBA" id="ARBA00004170"/>
    </source>
</evidence>
<evidence type="ECO:0000256" key="4">
    <source>
        <dbReference type="ARBA" id="ARBA00023136"/>
    </source>
</evidence>
<protein>
    <recommendedName>
        <fullName evidence="7">SH3 domain-containing protein</fullName>
    </recommendedName>
</protein>
<accession>A0A176WAX3</accession>
<dbReference type="PROSITE" id="PS50002">
    <property type="entry name" value="SH3"/>
    <property type="match status" value="1"/>
</dbReference>
<evidence type="ECO:0000256" key="5">
    <source>
        <dbReference type="PROSITE-ProRule" id="PRU00192"/>
    </source>
</evidence>
<dbReference type="Pfam" id="PF14604">
    <property type="entry name" value="SH3_9"/>
    <property type="match status" value="1"/>
</dbReference>
<proteinExistence type="predicted"/>
<reference evidence="8" key="1">
    <citation type="submission" date="2016-03" db="EMBL/GenBank/DDBJ databases">
        <title>Mechanisms controlling the formation of the plant cell surface in tip-growing cells are functionally conserved among land plants.</title>
        <authorList>
            <person name="Honkanen S."/>
            <person name="Jones V.A."/>
            <person name="Morieri G."/>
            <person name="Champion C."/>
            <person name="Hetherington A.J."/>
            <person name="Kelly S."/>
            <person name="Saint-Marcoux D."/>
            <person name="Proust H."/>
            <person name="Prescott H."/>
            <person name="Dolan L."/>
        </authorList>
    </citation>
    <scope>NUCLEOTIDE SEQUENCE [LARGE SCALE GENOMIC DNA]</scope>
    <source>
        <tissue evidence="8">Whole gametophyte</tissue>
    </source>
</reference>
<comment type="caution">
    <text evidence="8">The sequence shown here is derived from an EMBL/GenBank/DDBJ whole genome shotgun (WGS) entry which is preliminary data.</text>
</comment>
<keyword evidence="4" id="KW-0472">Membrane</keyword>
<dbReference type="Gene3D" id="2.30.30.40">
    <property type="entry name" value="SH3 Domains"/>
    <property type="match status" value="1"/>
</dbReference>
<dbReference type="InterPro" id="IPR001452">
    <property type="entry name" value="SH3_domain"/>
</dbReference>
<keyword evidence="3" id="KW-0175">Coiled coil</keyword>
<feature type="region of interest" description="Disordered" evidence="6">
    <location>
        <begin position="326"/>
        <end position="348"/>
    </location>
</feature>
<name>A0A176WAX3_MARPO</name>
<evidence type="ECO:0000259" key="7">
    <source>
        <dbReference type="PROSITE" id="PS50002"/>
    </source>
</evidence>
<dbReference type="InterPro" id="IPR027267">
    <property type="entry name" value="AH/BAR_dom_sf"/>
</dbReference>
<dbReference type="InterPro" id="IPR050384">
    <property type="entry name" value="Endophilin_SH3RF"/>
</dbReference>
<feature type="compositionally biased region" description="Basic and acidic residues" evidence="6">
    <location>
        <begin position="333"/>
        <end position="342"/>
    </location>
</feature>
<dbReference type="SMART" id="SM00326">
    <property type="entry name" value="SH3"/>
    <property type="match status" value="1"/>
</dbReference>
<organism evidence="8 9">
    <name type="scientific">Marchantia polymorpha subsp. ruderalis</name>
    <dbReference type="NCBI Taxonomy" id="1480154"/>
    <lineage>
        <taxon>Eukaryota</taxon>
        <taxon>Viridiplantae</taxon>
        <taxon>Streptophyta</taxon>
        <taxon>Embryophyta</taxon>
        <taxon>Marchantiophyta</taxon>
        <taxon>Marchantiopsida</taxon>
        <taxon>Marchantiidae</taxon>
        <taxon>Marchantiales</taxon>
        <taxon>Marchantiaceae</taxon>
        <taxon>Marchantia</taxon>
    </lineage>
</organism>
<feature type="compositionally biased region" description="Basic and acidic residues" evidence="6">
    <location>
        <begin position="16"/>
        <end position="32"/>
    </location>
</feature>
<dbReference type="EMBL" id="LVLJ01001341">
    <property type="protein sequence ID" value="OAE30338.1"/>
    <property type="molecule type" value="Genomic_DNA"/>
</dbReference>
<evidence type="ECO:0000256" key="3">
    <source>
        <dbReference type="ARBA" id="ARBA00023054"/>
    </source>
</evidence>
<feature type="domain" description="SH3" evidence="7">
    <location>
        <begin position="456"/>
        <end position="515"/>
    </location>
</feature>
<comment type="subcellular location">
    <subcellularLocation>
        <location evidence="1">Membrane</location>
        <topology evidence="1">Peripheral membrane protein</topology>
    </subcellularLocation>
</comment>
<evidence type="ECO:0000313" key="8">
    <source>
        <dbReference type="EMBL" id="OAE30338.1"/>
    </source>
</evidence>
<feature type="compositionally biased region" description="Basic and acidic residues" evidence="6">
    <location>
        <begin position="42"/>
        <end position="68"/>
    </location>
</feature>
<evidence type="ECO:0000256" key="6">
    <source>
        <dbReference type="SAM" id="MobiDB-lite"/>
    </source>
</evidence>
<gene>
    <name evidence="8" type="ORF">AXG93_4201s1390</name>
</gene>
<dbReference type="AlphaFoldDB" id="A0A176WAX3"/>
<dbReference type="PANTHER" id="PTHR14167:SF81">
    <property type="entry name" value="ENDOPHILIN-A"/>
    <property type="match status" value="1"/>
</dbReference>
<keyword evidence="2 5" id="KW-0728">SH3 domain</keyword>
<feature type="compositionally biased region" description="Basic residues" evidence="6">
    <location>
        <begin position="81"/>
        <end position="90"/>
    </location>
</feature>
<evidence type="ECO:0000256" key="2">
    <source>
        <dbReference type="ARBA" id="ARBA00022443"/>
    </source>
</evidence>
<dbReference type="PANTHER" id="PTHR14167">
    <property type="entry name" value="SH3 DOMAIN-CONTAINING"/>
    <property type="match status" value="1"/>
</dbReference>
<feature type="region of interest" description="Disordered" evidence="6">
    <location>
        <begin position="1"/>
        <end position="105"/>
    </location>
</feature>
<dbReference type="SUPFAM" id="SSF103657">
    <property type="entry name" value="BAR/IMD domain-like"/>
    <property type="match status" value="1"/>
</dbReference>
<dbReference type="InterPro" id="IPR036028">
    <property type="entry name" value="SH3-like_dom_sf"/>
</dbReference>
<sequence>MPQNSSRACSVVVHIPGEKRQTSRAPERKVVEAHVSPTREWNQGKETYRERIGRREGVAELERGKSGPEELSAASAGAGGTRRRRRRRKGRGDEAEDESERHGYGCCRVGLTGEGRDADVSEAGAEMRHRKGVAWDRMGLKQDSHGLEACSFVDLEGTFIQGKMDALRKQASKFREQVAKQQQAVLKQFTGGGSQDNVITDEAELQRHQQLERLYTSTRAGKHYQREIVRGVEGLITTGAKQQEVASKLSDDCKRYATESPGVGGALARASHHHGTARASMETQRELLHRALGTQVAEPLRAMVMGAPLEDARHLTQRYDRLRQEAEAQSTEVNRRQLKQREAGPNSDNTVKLQMAEAKMTELNSAMAVLGKEAAAAMLAVEAQQQRLTLQRLIAMMVSERQRSESAPPITAGTPVVDTFMAPPSYDDIKANGGRSNAPQGTGVTSGANATHTQKAMYFLAEVMHGFEAESEGELTLNVGDYVVVRQVSPTGWSEGECKGKAGWFPSTYVEQRQRVPASKVAENP</sequence>
<dbReference type="Proteomes" id="UP000077202">
    <property type="component" value="Unassembled WGS sequence"/>
</dbReference>
<keyword evidence="9" id="KW-1185">Reference proteome</keyword>
<dbReference type="SUPFAM" id="SSF50044">
    <property type="entry name" value="SH3-domain"/>
    <property type="match status" value="1"/>
</dbReference>